<accession>A0A4Y7TMY7</accession>
<feature type="region of interest" description="Disordered" evidence="1">
    <location>
        <begin position="169"/>
        <end position="203"/>
    </location>
</feature>
<protein>
    <submittedName>
        <fullName evidence="2">Uncharacterized protein</fullName>
    </submittedName>
</protein>
<feature type="compositionally biased region" description="Basic and acidic residues" evidence="1">
    <location>
        <begin position="192"/>
        <end position="202"/>
    </location>
</feature>
<dbReference type="Proteomes" id="UP000298030">
    <property type="component" value="Unassembled WGS sequence"/>
</dbReference>
<organism evidence="2 3">
    <name type="scientific">Coprinellus micaceus</name>
    <name type="common">Glistening ink-cap mushroom</name>
    <name type="synonym">Coprinus micaceus</name>
    <dbReference type="NCBI Taxonomy" id="71717"/>
    <lineage>
        <taxon>Eukaryota</taxon>
        <taxon>Fungi</taxon>
        <taxon>Dikarya</taxon>
        <taxon>Basidiomycota</taxon>
        <taxon>Agaricomycotina</taxon>
        <taxon>Agaricomycetes</taxon>
        <taxon>Agaricomycetidae</taxon>
        <taxon>Agaricales</taxon>
        <taxon>Agaricineae</taxon>
        <taxon>Psathyrellaceae</taxon>
        <taxon>Coprinellus</taxon>
    </lineage>
</organism>
<dbReference type="AlphaFoldDB" id="A0A4Y7TMY7"/>
<sequence>MSARAYNKVFPRQVRHRPERPVPPMGLTRTGAQVPEYYLGWMVKVKDIGRFCVGYRGVDTWLILPNWREHGCEPASQEELDRQGLMTPEVHVFGLNHVFIQIASNERKSVQYIHTEAGLKKIVDQAFLALGLKEGSFDPYANLIWVRWPERGSNFPELRFPCIGEHYWPDEEPAEPQHRPGSEPGSAADGTKTPEEKEEERLPQVAPELVYIITRKYFEKAEAYRMKPSPMPICEDP</sequence>
<reference evidence="2 3" key="1">
    <citation type="journal article" date="2019" name="Nat. Ecol. Evol.">
        <title>Megaphylogeny resolves global patterns of mushroom evolution.</title>
        <authorList>
            <person name="Varga T."/>
            <person name="Krizsan K."/>
            <person name="Foldi C."/>
            <person name="Dima B."/>
            <person name="Sanchez-Garcia M."/>
            <person name="Sanchez-Ramirez S."/>
            <person name="Szollosi G.J."/>
            <person name="Szarkandi J.G."/>
            <person name="Papp V."/>
            <person name="Albert L."/>
            <person name="Andreopoulos W."/>
            <person name="Angelini C."/>
            <person name="Antonin V."/>
            <person name="Barry K.W."/>
            <person name="Bougher N.L."/>
            <person name="Buchanan P."/>
            <person name="Buyck B."/>
            <person name="Bense V."/>
            <person name="Catcheside P."/>
            <person name="Chovatia M."/>
            <person name="Cooper J."/>
            <person name="Damon W."/>
            <person name="Desjardin D."/>
            <person name="Finy P."/>
            <person name="Geml J."/>
            <person name="Haridas S."/>
            <person name="Hughes K."/>
            <person name="Justo A."/>
            <person name="Karasinski D."/>
            <person name="Kautmanova I."/>
            <person name="Kiss B."/>
            <person name="Kocsube S."/>
            <person name="Kotiranta H."/>
            <person name="LaButti K.M."/>
            <person name="Lechner B.E."/>
            <person name="Liimatainen K."/>
            <person name="Lipzen A."/>
            <person name="Lukacs Z."/>
            <person name="Mihaltcheva S."/>
            <person name="Morgado L.N."/>
            <person name="Niskanen T."/>
            <person name="Noordeloos M.E."/>
            <person name="Ohm R.A."/>
            <person name="Ortiz-Santana B."/>
            <person name="Ovrebo C."/>
            <person name="Racz N."/>
            <person name="Riley R."/>
            <person name="Savchenko A."/>
            <person name="Shiryaev A."/>
            <person name="Soop K."/>
            <person name="Spirin V."/>
            <person name="Szebenyi C."/>
            <person name="Tomsovsky M."/>
            <person name="Tulloss R.E."/>
            <person name="Uehling J."/>
            <person name="Grigoriev I.V."/>
            <person name="Vagvolgyi C."/>
            <person name="Papp T."/>
            <person name="Martin F.M."/>
            <person name="Miettinen O."/>
            <person name="Hibbett D.S."/>
            <person name="Nagy L.G."/>
        </authorList>
    </citation>
    <scope>NUCLEOTIDE SEQUENCE [LARGE SCALE GENOMIC DNA]</scope>
    <source>
        <strain evidence="2 3">FP101781</strain>
    </source>
</reference>
<dbReference type="OrthoDB" id="2949235at2759"/>
<proteinExistence type="predicted"/>
<evidence type="ECO:0000313" key="2">
    <source>
        <dbReference type="EMBL" id="TEB35314.1"/>
    </source>
</evidence>
<dbReference type="EMBL" id="QPFP01000007">
    <property type="protein sequence ID" value="TEB35314.1"/>
    <property type="molecule type" value="Genomic_DNA"/>
</dbReference>
<keyword evidence="3" id="KW-1185">Reference proteome</keyword>
<gene>
    <name evidence="2" type="ORF">FA13DRAFT_1787946</name>
</gene>
<evidence type="ECO:0000313" key="3">
    <source>
        <dbReference type="Proteomes" id="UP000298030"/>
    </source>
</evidence>
<comment type="caution">
    <text evidence="2">The sequence shown here is derived from an EMBL/GenBank/DDBJ whole genome shotgun (WGS) entry which is preliminary data.</text>
</comment>
<name>A0A4Y7TMY7_COPMI</name>
<evidence type="ECO:0000256" key="1">
    <source>
        <dbReference type="SAM" id="MobiDB-lite"/>
    </source>
</evidence>